<name>A0A4U0TLY3_9PEZI</name>
<feature type="compositionally biased region" description="Basic and acidic residues" evidence="1">
    <location>
        <begin position="8"/>
        <end position="18"/>
    </location>
</feature>
<protein>
    <recommendedName>
        <fullName evidence="5">RGS domain-containing protein</fullName>
    </recommendedName>
</protein>
<keyword evidence="2" id="KW-0812">Transmembrane</keyword>
<evidence type="ECO:0000256" key="1">
    <source>
        <dbReference type="SAM" id="MobiDB-lite"/>
    </source>
</evidence>
<feature type="compositionally biased region" description="Basic and acidic residues" evidence="1">
    <location>
        <begin position="150"/>
        <end position="162"/>
    </location>
</feature>
<accession>A0A4U0TLY3</accession>
<feature type="region of interest" description="Disordered" evidence="1">
    <location>
        <begin position="1"/>
        <end position="24"/>
    </location>
</feature>
<keyword evidence="4" id="KW-1185">Reference proteome</keyword>
<dbReference type="InterPro" id="IPR044926">
    <property type="entry name" value="RGS_subdomain_2"/>
</dbReference>
<dbReference type="Gene3D" id="1.10.167.10">
    <property type="entry name" value="Regulator of G-protein Signalling 4, domain 2"/>
    <property type="match status" value="1"/>
</dbReference>
<keyword evidence="2" id="KW-1133">Transmembrane helix</keyword>
<feature type="transmembrane region" description="Helical" evidence="2">
    <location>
        <begin position="407"/>
        <end position="429"/>
    </location>
</feature>
<dbReference type="Proteomes" id="UP000308549">
    <property type="component" value="Unassembled WGS sequence"/>
</dbReference>
<sequence>MPSSRDSSSIEEKERSIDESINSGTSCMSHGIPDALSFDRIVSGGVCPPCTVRDFMNYLRYIEHSAENLQFFLWFRDYSARWAQLPASEKALSPEWSREQAETAFAANAPVRPKRENADVTAALKDTDFTDGSKVYVADKTDPFGTPSKSSEDEKMRDHMSDHGSSNVQTLGYSTHESIADQAFQDAGLKWKPFTAQPYRDEIERIIAIYIADCSPRELDISARDRATVLKALQTTTHPTAFRSVLTTVEYTLRRQAHPNFIRWTICNGNRPRVLFARGLGVFGIIAGFIADLLITLSSASRPWRVIPFAAWFIGIATLIAAWKGMCVVLHGLHHRHIRPWELFSDDPDDVLDEKDVSRTSFTSESTNSWEDEPWVARYGKRNFVRKIFDRQIWVQEPALRQIQDTIFLQAILGGFVLSAIVVGIFCAVPRGNFY</sequence>
<keyword evidence="2" id="KW-0472">Membrane</keyword>
<organism evidence="3 4">
    <name type="scientific">Salinomyces thailandicus</name>
    <dbReference type="NCBI Taxonomy" id="706561"/>
    <lineage>
        <taxon>Eukaryota</taxon>
        <taxon>Fungi</taxon>
        <taxon>Dikarya</taxon>
        <taxon>Ascomycota</taxon>
        <taxon>Pezizomycotina</taxon>
        <taxon>Dothideomycetes</taxon>
        <taxon>Dothideomycetidae</taxon>
        <taxon>Mycosphaerellales</taxon>
        <taxon>Teratosphaeriaceae</taxon>
        <taxon>Salinomyces</taxon>
    </lineage>
</organism>
<dbReference type="SUPFAM" id="SSF48097">
    <property type="entry name" value="Regulator of G-protein signaling, RGS"/>
    <property type="match status" value="1"/>
</dbReference>
<evidence type="ECO:0000313" key="4">
    <source>
        <dbReference type="Proteomes" id="UP000308549"/>
    </source>
</evidence>
<reference evidence="3 4" key="1">
    <citation type="submission" date="2017-03" db="EMBL/GenBank/DDBJ databases">
        <title>Genomes of endolithic fungi from Antarctica.</title>
        <authorList>
            <person name="Coleine C."/>
            <person name="Masonjones S."/>
            <person name="Stajich J.E."/>
        </authorList>
    </citation>
    <scope>NUCLEOTIDE SEQUENCE [LARGE SCALE GENOMIC DNA]</scope>
    <source>
        <strain evidence="3 4">CCFEE 6315</strain>
    </source>
</reference>
<proteinExistence type="predicted"/>
<dbReference type="PANTHER" id="PTHR39466">
    <property type="entry name" value="RGS DOMAIN-CONTAINING PROTEIN"/>
    <property type="match status" value="1"/>
</dbReference>
<dbReference type="PANTHER" id="PTHR39466:SF1">
    <property type="entry name" value="RGS DOMAIN-CONTAINING PROTEIN"/>
    <property type="match status" value="1"/>
</dbReference>
<feature type="transmembrane region" description="Helical" evidence="2">
    <location>
        <begin position="309"/>
        <end position="333"/>
    </location>
</feature>
<evidence type="ECO:0008006" key="5">
    <source>
        <dbReference type="Google" id="ProtNLM"/>
    </source>
</evidence>
<dbReference type="OrthoDB" id="3232309at2759"/>
<evidence type="ECO:0000256" key="2">
    <source>
        <dbReference type="SAM" id="Phobius"/>
    </source>
</evidence>
<comment type="caution">
    <text evidence="3">The sequence shown here is derived from an EMBL/GenBank/DDBJ whole genome shotgun (WGS) entry which is preliminary data.</text>
</comment>
<evidence type="ECO:0000313" key="3">
    <source>
        <dbReference type="EMBL" id="TKA22857.1"/>
    </source>
</evidence>
<feature type="transmembrane region" description="Helical" evidence="2">
    <location>
        <begin position="275"/>
        <end position="297"/>
    </location>
</feature>
<gene>
    <name evidence="3" type="ORF">B0A50_07757</name>
</gene>
<dbReference type="AlphaFoldDB" id="A0A4U0TLY3"/>
<dbReference type="InterPro" id="IPR036305">
    <property type="entry name" value="RGS_sf"/>
</dbReference>
<dbReference type="EMBL" id="NAJL01000065">
    <property type="protein sequence ID" value="TKA22857.1"/>
    <property type="molecule type" value="Genomic_DNA"/>
</dbReference>
<feature type="region of interest" description="Disordered" evidence="1">
    <location>
        <begin position="140"/>
        <end position="166"/>
    </location>
</feature>